<dbReference type="EC" id="3.6.3.-" evidence="8"/>
<evidence type="ECO:0000256" key="5">
    <source>
        <dbReference type="ARBA" id="ARBA00023251"/>
    </source>
</evidence>
<dbReference type="GO" id="GO:0005524">
    <property type="term" value="F:ATP binding"/>
    <property type="evidence" value="ECO:0007669"/>
    <property type="project" value="UniProtKB-KW"/>
</dbReference>
<dbReference type="InterPro" id="IPR027417">
    <property type="entry name" value="P-loop_NTPase"/>
</dbReference>
<dbReference type="InterPro" id="IPR050763">
    <property type="entry name" value="ABC_transporter_ATP-binding"/>
</dbReference>
<dbReference type="Proteomes" id="UP000095349">
    <property type="component" value="Chromosome"/>
</dbReference>
<gene>
    <name evidence="8" type="primary">drrA_5</name>
    <name evidence="8" type="ORF">A4G23_01909</name>
</gene>
<dbReference type="STRING" id="285473.A4G23_01909"/>
<dbReference type="PANTHER" id="PTHR42711:SF1">
    <property type="entry name" value="ABC-TRANSPORT PROTEIN, ATP-BINDING COMPONENT"/>
    <property type="match status" value="1"/>
</dbReference>
<dbReference type="RefSeq" id="WP_237282170.1">
    <property type="nucleotide sequence ID" value="NZ_CP017316.1"/>
</dbReference>
<accession>A0A1D8G0W2</accession>
<protein>
    <submittedName>
        <fullName evidence="8">Daunorubicin/doxorubicin resistance ATP-binding protein DrrA</fullName>
        <ecNumber evidence="8">3.6.3.-</ecNumber>
    </submittedName>
</protein>
<evidence type="ECO:0000256" key="3">
    <source>
        <dbReference type="ARBA" id="ARBA00022741"/>
    </source>
</evidence>
<keyword evidence="2" id="KW-0813">Transport</keyword>
<evidence type="ECO:0000256" key="2">
    <source>
        <dbReference type="ARBA" id="ARBA00022448"/>
    </source>
</evidence>
<sequence length="378" mass="41503">MTTTGPDRTGPDRTGPDGAGPDGAAPDRAGPDPGRPDRPDRPDGLRDEPGPRDARDPRDADFIALDGVEKSFDVRRRVGLLRRERRRVRAVDGLTFRVARGEMVGYIGPNGAGKSTTVKMLTGILTPSGGRLRVAGIDPARERTRLAHRIGVVFGQRTTLWWDLPLRDSYRLVHRMYRVPDARFRENLDRCVELLDLADLLEVPVRQLSLGQRMRGDIAAALLHDPDVLYLDEPTIGLDVVSKAKVREFLRDLNAERGTTVLLTTHDLTDIEQLCSRVMVIDHGRLVYDGSLGGLHEAGAGERTLVVDLERELPPVEVPGTRVVRVEGPRQWLAFPASASAAPLVAAVAAAYPLVDLSVREPDIEAVIARMYAGRRSA</sequence>
<keyword evidence="4 8" id="KW-0067">ATP-binding</keyword>
<feature type="region of interest" description="Disordered" evidence="6">
    <location>
        <begin position="1"/>
        <end position="59"/>
    </location>
</feature>
<evidence type="ECO:0000259" key="7">
    <source>
        <dbReference type="PROSITE" id="PS50893"/>
    </source>
</evidence>
<evidence type="ECO:0000313" key="8">
    <source>
        <dbReference type="EMBL" id="AOT59078.1"/>
    </source>
</evidence>
<dbReference type="GO" id="GO:0005886">
    <property type="term" value="C:plasma membrane"/>
    <property type="evidence" value="ECO:0007669"/>
    <property type="project" value="UniProtKB-SubCell"/>
</dbReference>
<dbReference type="Pfam" id="PF00005">
    <property type="entry name" value="ABC_tran"/>
    <property type="match status" value="1"/>
</dbReference>
<comment type="subcellular location">
    <subcellularLocation>
        <location evidence="1">Cell membrane</location>
        <topology evidence="1">Peripheral membrane protein</topology>
    </subcellularLocation>
</comment>
<keyword evidence="9" id="KW-1185">Reference proteome</keyword>
<keyword evidence="8" id="KW-0378">Hydrolase</keyword>
<dbReference type="Gene3D" id="3.40.50.300">
    <property type="entry name" value="P-loop containing nucleotide triphosphate hydrolases"/>
    <property type="match status" value="1"/>
</dbReference>
<organism evidence="8 9">
    <name type="scientific">Streptomyces rubrolavendulae</name>
    <dbReference type="NCBI Taxonomy" id="285473"/>
    <lineage>
        <taxon>Bacteria</taxon>
        <taxon>Bacillati</taxon>
        <taxon>Actinomycetota</taxon>
        <taxon>Actinomycetes</taxon>
        <taxon>Kitasatosporales</taxon>
        <taxon>Streptomycetaceae</taxon>
        <taxon>Streptomyces</taxon>
    </lineage>
</organism>
<feature type="domain" description="ABC transporter" evidence="7">
    <location>
        <begin position="75"/>
        <end position="308"/>
    </location>
</feature>
<dbReference type="PATRIC" id="fig|285473.5.peg.1983"/>
<dbReference type="SMART" id="SM00382">
    <property type="entry name" value="AAA"/>
    <property type="match status" value="1"/>
</dbReference>
<evidence type="ECO:0000256" key="4">
    <source>
        <dbReference type="ARBA" id="ARBA00022840"/>
    </source>
</evidence>
<proteinExistence type="predicted"/>
<dbReference type="SUPFAM" id="SSF52540">
    <property type="entry name" value="P-loop containing nucleoside triphosphate hydrolases"/>
    <property type="match status" value="1"/>
</dbReference>
<dbReference type="KEGG" id="srn:A4G23_01909"/>
<evidence type="ECO:0000256" key="6">
    <source>
        <dbReference type="SAM" id="MobiDB-lite"/>
    </source>
</evidence>
<evidence type="ECO:0000313" key="9">
    <source>
        <dbReference type="Proteomes" id="UP000095349"/>
    </source>
</evidence>
<keyword evidence="3" id="KW-0547">Nucleotide-binding</keyword>
<dbReference type="InterPro" id="IPR003593">
    <property type="entry name" value="AAA+_ATPase"/>
</dbReference>
<evidence type="ECO:0000256" key="1">
    <source>
        <dbReference type="ARBA" id="ARBA00004202"/>
    </source>
</evidence>
<dbReference type="EMBL" id="CP017316">
    <property type="protein sequence ID" value="AOT59078.1"/>
    <property type="molecule type" value="Genomic_DNA"/>
</dbReference>
<reference evidence="8 9" key="1">
    <citation type="submission" date="2016-09" db="EMBL/GenBank/DDBJ databases">
        <title>Streptomyces rubrolavendulae MJM4426 Genome sequencing and assembly.</title>
        <authorList>
            <person name="Kim J.-G."/>
        </authorList>
    </citation>
    <scope>NUCLEOTIDE SEQUENCE [LARGE SCALE GENOMIC DNA]</scope>
    <source>
        <strain evidence="8 9">MJM4426</strain>
    </source>
</reference>
<dbReference type="AlphaFoldDB" id="A0A1D8G0W2"/>
<dbReference type="PANTHER" id="PTHR42711">
    <property type="entry name" value="ABC TRANSPORTER ATP-BINDING PROTEIN"/>
    <property type="match status" value="1"/>
</dbReference>
<feature type="compositionally biased region" description="Low complexity" evidence="6">
    <location>
        <begin position="22"/>
        <end position="32"/>
    </location>
</feature>
<keyword evidence="5" id="KW-0046">Antibiotic resistance</keyword>
<dbReference type="InterPro" id="IPR003439">
    <property type="entry name" value="ABC_transporter-like_ATP-bd"/>
</dbReference>
<feature type="compositionally biased region" description="Basic and acidic residues" evidence="6">
    <location>
        <begin position="34"/>
        <end position="59"/>
    </location>
</feature>
<name>A0A1D8G0W2_9ACTN</name>
<dbReference type="GO" id="GO:0016887">
    <property type="term" value="F:ATP hydrolysis activity"/>
    <property type="evidence" value="ECO:0007669"/>
    <property type="project" value="InterPro"/>
</dbReference>
<dbReference type="PROSITE" id="PS50893">
    <property type="entry name" value="ABC_TRANSPORTER_2"/>
    <property type="match status" value="1"/>
</dbReference>
<dbReference type="GO" id="GO:0046677">
    <property type="term" value="P:response to antibiotic"/>
    <property type="evidence" value="ECO:0007669"/>
    <property type="project" value="UniProtKB-KW"/>
</dbReference>